<name>A0ABM7MEH3_9GAMM</name>
<organism evidence="2 3">
    <name type="scientific">Thiomicrorhabdus immobilis</name>
    <dbReference type="NCBI Taxonomy" id="2791037"/>
    <lineage>
        <taxon>Bacteria</taxon>
        <taxon>Pseudomonadati</taxon>
        <taxon>Pseudomonadota</taxon>
        <taxon>Gammaproteobacteria</taxon>
        <taxon>Thiotrichales</taxon>
        <taxon>Piscirickettsiaceae</taxon>
        <taxon>Thiomicrorhabdus</taxon>
    </lineage>
</organism>
<evidence type="ECO:0000313" key="3">
    <source>
        <dbReference type="Proteomes" id="UP001054820"/>
    </source>
</evidence>
<reference evidence="2" key="1">
    <citation type="journal article" date="2022" name="Arch. Microbiol.">
        <title>Thiomicrorhabdus immobilis sp. nov., a mesophilic sulfur-oxidizing bacterium isolated from sediment of a brackish lake in northern Japan.</title>
        <authorList>
            <person name="Kojima H."/>
            <person name="Mochizuki J."/>
            <person name="Kanda M."/>
            <person name="Watanabe T."/>
            <person name="Fukui M."/>
        </authorList>
    </citation>
    <scope>NUCLEOTIDE SEQUENCE</scope>
    <source>
        <strain evidence="2">Am19</strain>
    </source>
</reference>
<sequence>MNLSWIKNGYKVERMQLNFIGLVCPMPILKLKKYLAENKGKPIDCELLISDKSGIKDIPAFCHQAGLQCELLSTDAEIRFRITGDEV</sequence>
<keyword evidence="3" id="KW-1185">Reference proteome</keyword>
<evidence type="ECO:0000259" key="1">
    <source>
        <dbReference type="Pfam" id="PF01206"/>
    </source>
</evidence>
<dbReference type="Gene3D" id="3.30.110.40">
    <property type="entry name" value="TusA-like domain"/>
    <property type="match status" value="1"/>
</dbReference>
<accession>A0ABM7MEH3</accession>
<dbReference type="EMBL" id="AP024202">
    <property type="protein sequence ID" value="BCN93825.1"/>
    <property type="molecule type" value="Genomic_DNA"/>
</dbReference>
<dbReference type="SUPFAM" id="SSF64307">
    <property type="entry name" value="SirA-like"/>
    <property type="match status" value="1"/>
</dbReference>
<dbReference type="Proteomes" id="UP001054820">
    <property type="component" value="Chromosome"/>
</dbReference>
<feature type="domain" description="UPF0033" evidence="1">
    <location>
        <begin position="16"/>
        <end position="83"/>
    </location>
</feature>
<dbReference type="Pfam" id="PF01206">
    <property type="entry name" value="TusA"/>
    <property type="match status" value="1"/>
</dbReference>
<dbReference type="InterPro" id="IPR036868">
    <property type="entry name" value="TusA-like_sf"/>
</dbReference>
<evidence type="ECO:0000313" key="2">
    <source>
        <dbReference type="EMBL" id="BCN93825.1"/>
    </source>
</evidence>
<proteinExistence type="predicted"/>
<gene>
    <name evidence="2" type="ORF">THMIRHAM_16100</name>
</gene>
<dbReference type="InterPro" id="IPR001455">
    <property type="entry name" value="TusA-like"/>
</dbReference>
<dbReference type="CDD" id="cd00291">
    <property type="entry name" value="SirA_YedF_YeeD"/>
    <property type="match status" value="1"/>
</dbReference>
<protein>
    <recommendedName>
        <fullName evidence="1">UPF0033 domain-containing protein</fullName>
    </recommendedName>
</protein>